<dbReference type="GO" id="GO:0051213">
    <property type="term" value="F:dioxygenase activity"/>
    <property type="evidence" value="ECO:0007669"/>
    <property type="project" value="UniProtKB-KW"/>
</dbReference>
<keyword evidence="3" id="KW-1185">Reference proteome</keyword>
<proteinExistence type="predicted"/>
<dbReference type="Gene3D" id="2.60.120.10">
    <property type="entry name" value="Jelly Rolls"/>
    <property type="match status" value="1"/>
</dbReference>
<sequence length="156" mass="16774">MARLSIVGPDQGEVIELGGSRLRVLEDGSTTDHRLGVIELTLAPHSEGPPQHRHSQHDEGFYVISGTVRFTVGDEVHDATAGAMAMVPPGVPHTFGNPGDEPAVMVSTVTPDFYIRYFEEIRDWIASGRPMTHEAQIGMMAGYATVPSTEHGPEAG</sequence>
<dbReference type="PANTHER" id="PTHR36440">
    <property type="entry name" value="PUTATIVE (AFU_ORTHOLOGUE AFUA_8G07350)-RELATED"/>
    <property type="match status" value="1"/>
</dbReference>
<dbReference type="InterPro" id="IPR011051">
    <property type="entry name" value="RmlC_Cupin_sf"/>
</dbReference>
<dbReference type="SUPFAM" id="SSF51182">
    <property type="entry name" value="RmlC-like cupins"/>
    <property type="match status" value="1"/>
</dbReference>
<dbReference type="EMBL" id="PVTF01000002">
    <property type="protein sequence ID" value="PRY44770.1"/>
    <property type="molecule type" value="Genomic_DNA"/>
</dbReference>
<dbReference type="RefSeq" id="WP_106186359.1">
    <property type="nucleotide sequence ID" value="NZ_PVTF01000002.1"/>
</dbReference>
<evidence type="ECO:0000259" key="1">
    <source>
        <dbReference type="Pfam" id="PF07883"/>
    </source>
</evidence>
<gene>
    <name evidence="2" type="ORF">CLV43_102335</name>
</gene>
<dbReference type="InterPro" id="IPR013096">
    <property type="entry name" value="Cupin_2"/>
</dbReference>
<dbReference type="Pfam" id="PF07883">
    <property type="entry name" value="Cupin_2"/>
    <property type="match status" value="1"/>
</dbReference>
<accession>A0A2T0TGH1</accession>
<keyword evidence="2" id="KW-0560">Oxidoreductase</keyword>
<name>A0A2T0TGH1_9PSEU</name>
<evidence type="ECO:0000313" key="2">
    <source>
        <dbReference type="EMBL" id="PRY44770.1"/>
    </source>
</evidence>
<reference evidence="2 3" key="1">
    <citation type="submission" date="2018-03" db="EMBL/GenBank/DDBJ databases">
        <title>Genomic Encyclopedia of Archaeal and Bacterial Type Strains, Phase II (KMG-II): from individual species to whole genera.</title>
        <authorList>
            <person name="Goeker M."/>
        </authorList>
    </citation>
    <scope>NUCLEOTIDE SEQUENCE [LARGE SCALE GENOMIC DNA]</scope>
    <source>
        <strain evidence="2 3">DSM 44720</strain>
    </source>
</reference>
<keyword evidence="2" id="KW-0223">Dioxygenase</keyword>
<dbReference type="OrthoDB" id="9791637at2"/>
<organism evidence="2 3">
    <name type="scientific">Umezawaea tangerina</name>
    <dbReference type="NCBI Taxonomy" id="84725"/>
    <lineage>
        <taxon>Bacteria</taxon>
        <taxon>Bacillati</taxon>
        <taxon>Actinomycetota</taxon>
        <taxon>Actinomycetes</taxon>
        <taxon>Pseudonocardiales</taxon>
        <taxon>Pseudonocardiaceae</taxon>
        <taxon>Umezawaea</taxon>
    </lineage>
</organism>
<evidence type="ECO:0000313" key="3">
    <source>
        <dbReference type="Proteomes" id="UP000239494"/>
    </source>
</evidence>
<dbReference type="PANTHER" id="PTHR36440:SF1">
    <property type="entry name" value="PUTATIVE (AFU_ORTHOLOGUE AFUA_8G07350)-RELATED"/>
    <property type="match status" value="1"/>
</dbReference>
<feature type="domain" description="Cupin type-2" evidence="1">
    <location>
        <begin position="40"/>
        <end position="108"/>
    </location>
</feature>
<dbReference type="InterPro" id="IPR053146">
    <property type="entry name" value="QDO-like"/>
</dbReference>
<dbReference type="Proteomes" id="UP000239494">
    <property type="component" value="Unassembled WGS sequence"/>
</dbReference>
<protein>
    <submittedName>
        <fullName evidence="2">Quercetin dioxygenase-like cupin family protein</fullName>
    </submittedName>
</protein>
<dbReference type="AlphaFoldDB" id="A0A2T0TGH1"/>
<comment type="caution">
    <text evidence="2">The sequence shown here is derived from an EMBL/GenBank/DDBJ whole genome shotgun (WGS) entry which is preliminary data.</text>
</comment>
<dbReference type="InterPro" id="IPR014710">
    <property type="entry name" value="RmlC-like_jellyroll"/>
</dbReference>